<dbReference type="EMBL" id="JAUHJS010000001">
    <property type="protein sequence ID" value="MDN4164044.1"/>
    <property type="molecule type" value="Genomic_DNA"/>
</dbReference>
<protein>
    <submittedName>
        <fullName evidence="2">YqgE/AlgH family protein</fullName>
    </submittedName>
</protein>
<dbReference type="SUPFAM" id="SSF143456">
    <property type="entry name" value="VC0467-like"/>
    <property type="match status" value="1"/>
</dbReference>
<name>A0ABT8F122_9BACT</name>
<dbReference type="PANTHER" id="PTHR30327:SF1">
    <property type="entry name" value="UPF0301 PROTEIN YQGE"/>
    <property type="match status" value="1"/>
</dbReference>
<comment type="similarity">
    <text evidence="1">Belongs to the UPF0301 (AlgH) family.</text>
</comment>
<accession>A0ABT8F122</accession>
<reference evidence="2" key="1">
    <citation type="submission" date="2023-06" db="EMBL/GenBank/DDBJ databases">
        <title>Cytophagales bacterium Strain LB-30, isolated from soil.</title>
        <authorList>
            <person name="Liu B."/>
        </authorList>
    </citation>
    <scope>NUCLEOTIDE SEQUENCE</scope>
    <source>
        <strain evidence="2">LB-30</strain>
    </source>
</reference>
<dbReference type="Pfam" id="PF02622">
    <property type="entry name" value="DUF179"/>
    <property type="match status" value="1"/>
</dbReference>
<dbReference type="InterPro" id="IPR003774">
    <property type="entry name" value="AlgH-like"/>
</dbReference>
<proteinExistence type="inferred from homology"/>
<sequence>MDFFDHTDIPAPEKGVLLISDPFLPDSNFERSVVLLCEHNAEGSLGFVLNKQSNLLLSDMMADFEEAENQVFIGGPVEQNTLHFIHKIPDLEGSICIQENLYWGGDFEHLKTLVSNQLVPASDIRFFIGYSGWSEGQLQREIEANGWIVHNRVRSNLVFDSSPEELWKVALQDMGGRFKMFSNYPADPRLN</sequence>
<evidence type="ECO:0000313" key="2">
    <source>
        <dbReference type="EMBL" id="MDN4164044.1"/>
    </source>
</evidence>
<keyword evidence="3" id="KW-1185">Reference proteome</keyword>
<dbReference type="PANTHER" id="PTHR30327">
    <property type="entry name" value="UNCHARACTERIZED PROTEIN YQGE"/>
    <property type="match status" value="1"/>
</dbReference>
<comment type="caution">
    <text evidence="2">The sequence shown here is derived from an EMBL/GenBank/DDBJ whole genome shotgun (WGS) entry which is preliminary data.</text>
</comment>
<organism evidence="2 3">
    <name type="scientific">Shiella aurantiaca</name>
    <dbReference type="NCBI Taxonomy" id="3058365"/>
    <lineage>
        <taxon>Bacteria</taxon>
        <taxon>Pseudomonadati</taxon>
        <taxon>Bacteroidota</taxon>
        <taxon>Cytophagia</taxon>
        <taxon>Cytophagales</taxon>
        <taxon>Shiellaceae</taxon>
        <taxon>Shiella</taxon>
    </lineage>
</organism>
<dbReference type="Proteomes" id="UP001168552">
    <property type="component" value="Unassembled WGS sequence"/>
</dbReference>
<evidence type="ECO:0000313" key="3">
    <source>
        <dbReference type="Proteomes" id="UP001168552"/>
    </source>
</evidence>
<evidence type="ECO:0000256" key="1">
    <source>
        <dbReference type="ARBA" id="ARBA00009600"/>
    </source>
</evidence>
<dbReference type="Gene3D" id="3.40.1740.10">
    <property type="entry name" value="VC0467-like"/>
    <property type="match status" value="1"/>
</dbReference>
<gene>
    <name evidence="2" type="ORF">QWY31_00955</name>
</gene>